<dbReference type="Proteomes" id="UP000199017">
    <property type="component" value="Unassembled WGS sequence"/>
</dbReference>
<feature type="domain" description="Glyoxalase/fosfomycin resistance/dioxygenase" evidence="1">
    <location>
        <begin position="5"/>
        <end position="121"/>
    </location>
</feature>
<dbReference type="PANTHER" id="PTHR33990:SF1">
    <property type="entry name" value="PROTEIN YJDN"/>
    <property type="match status" value="1"/>
</dbReference>
<dbReference type="EMBL" id="FNDU01000006">
    <property type="protein sequence ID" value="SDI29069.1"/>
    <property type="molecule type" value="Genomic_DNA"/>
</dbReference>
<reference evidence="2 3" key="1">
    <citation type="submission" date="2016-10" db="EMBL/GenBank/DDBJ databases">
        <authorList>
            <person name="de Groot N.N."/>
        </authorList>
    </citation>
    <scope>NUCLEOTIDE SEQUENCE [LARGE SCALE GENOMIC DNA]</scope>
    <source>
        <strain evidence="3">P4B,CCM 7963,CECT 7998,DSM 25260,IBRC-M 10614,KCTC 13821</strain>
    </source>
</reference>
<dbReference type="AlphaFoldDB" id="A0A1G8JCS2"/>
<dbReference type="RefSeq" id="WP_091585091.1">
    <property type="nucleotide sequence ID" value="NZ_FNDU01000006.1"/>
</dbReference>
<dbReference type="Gene3D" id="3.10.180.10">
    <property type="entry name" value="2,3-Dihydroxybiphenyl 1,2-Dioxygenase, domain 1"/>
    <property type="match status" value="1"/>
</dbReference>
<gene>
    <name evidence="2" type="ORF">SAMN05216352_106150</name>
</gene>
<dbReference type="OrthoDB" id="9795306at2"/>
<keyword evidence="3" id="KW-1185">Reference proteome</keyword>
<dbReference type="STRING" id="930129.SAMN05216352_106150"/>
<dbReference type="InterPro" id="IPR004360">
    <property type="entry name" value="Glyas_Fos-R_dOase_dom"/>
</dbReference>
<sequence>MKSIHPYIMVENCKEAMEFYEEVLGGEIKNVQALEEHGGKYMHAELHMSDQIIHFSDVFQDYGKITQGNNVYVLLEFEEKEEIKKVYESIQEGAEVGVELQETFWGALHANLIDRYGIGWMLNCQL</sequence>
<evidence type="ECO:0000259" key="1">
    <source>
        <dbReference type="Pfam" id="PF00903"/>
    </source>
</evidence>
<protein>
    <submittedName>
        <fullName evidence="2">PhnB protein</fullName>
    </submittedName>
</protein>
<evidence type="ECO:0000313" key="3">
    <source>
        <dbReference type="Proteomes" id="UP000199017"/>
    </source>
</evidence>
<evidence type="ECO:0000313" key="2">
    <source>
        <dbReference type="EMBL" id="SDI29069.1"/>
    </source>
</evidence>
<name>A0A1G8JCS2_9BACI</name>
<accession>A0A1G8JCS2</accession>
<proteinExistence type="predicted"/>
<dbReference type="SUPFAM" id="SSF54593">
    <property type="entry name" value="Glyoxalase/Bleomycin resistance protein/Dihydroxybiphenyl dioxygenase"/>
    <property type="match status" value="1"/>
</dbReference>
<dbReference type="InterPro" id="IPR029068">
    <property type="entry name" value="Glyas_Bleomycin-R_OHBP_Dase"/>
</dbReference>
<organism evidence="2 3">
    <name type="scientific">Alteribacillus bidgolensis</name>
    <dbReference type="NCBI Taxonomy" id="930129"/>
    <lineage>
        <taxon>Bacteria</taxon>
        <taxon>Bacillati</taxon>
        <taxon>Bacillota</taxon>
        <taxon>Bacilli</taxon>
        <taxon>Bacillales</taxon>
        <taxon>Bacillaceae</taxon>
        <taxon>Alteribacillus</taxon>
    </lineage>
</organism>
<dbReference type="PANTHER" id="PTHR33990">
    <property type="entry name" value="PROTEIN YJDN-RELATED"/>
    <property type="match status" value="1"/>
</dbReference>
<dbReference type="Pfam" id="PF00903">
    <property type="entry name" value="Glyoxalase"/>
    <property type="match status" value="1"/>
</dbReference>